<organism evidence="2 3">
    <name type="scientific">Nitrosopumilus cobalaminigenes</name>
    <dbReference type="NCBI Taxonomy" id="1470066"/>
    <lineage>
        <taxon>Archaea</taxon>
        <taxon>Nitrososphaerota</taxon>
        <taxon>Nitrososphaeria</taxon>
        <taxon>Nitrosopumilales</taxon>
        <taxon>Nitrosopumilaceae</taxon>
        <taxon>Nitrosopumilus</taxon>
    </lineage>
</organism>
<dbReference type="Proteomes" id="UP000509771">
    <property type="component" value="Chromosome"/>
</dbReference>
<sequence length="406" mass="47216">MKEILFKSTRQNSMKIPNNLVHAAFFFTDIVGLSDPIMSTETQTAKIQGLNQMIQECNTYKKTKENEMFVLPTGDGMAIGFKDGLEQPLDLAIEFHKKLKKYNENKTKIDKILVRIGCHVGPVFLVKDILGNLNFWGQGIILARRTMDVGDDWHILLTSTMAESLLEVSLRYKEILYPLHDYEIKHDQKILIYSAHGESFGNKSSPKKGLIEKSIINEKTLEQNQKITFEHVKFELRLQDSDNRIFHRRTYKITNHFEDPIYEITTGIITSVKKSFYDLDVKAFNDDVELQIKSINVDTDFIKEFTIKFEHPVFENEDMEFTITYASEAAKNEFNNKFLINAKKFDLIFSYSSNLKIKNPKAKLIQNETEKQINIEPNIKRGIFTQVYWDTIKDISIGDEIELIWE</sequence>
<name>A0A7D5M0C0_9ARCH</name>
<protein>
    <recommendedName>
        <fullName evidence="1">Guanylate cyclase domain-containing protein</fullName>
    </recommendedName>
</protein>
<dbReference type="InterPro" id="IPR001054">
    <property type="entry name" value="A/G_cyclase"/>
</dbReference>
<dbReference type="GO" id="GO:0035556">
    <property type="term" value="P:intracellular signal transduction"/>
    <property type="evidence" value="ECO:0007669"/>
    <property type="project" value="InterPro"/>
</dbReference>
<gene>
    <name evidence="2" type="ORF">C5F47_03415</name>
</gene>
<evidence type="ECO:0000259" key="1">
    <source>
        <dbReference type="PROSITE" id="PS50125"/>
    </source>
</evidence>
<keyword evidence="3" id="KW-1185">Reference proteome</keyword>
<dbReference type="SUPFAM" id="SSF55073">
    <property type="entry name" value="Nucleotide cyclase"/>
    <property type="match status" value="1"/>
</dbReference>
<feature type="domain" description="Guanylate cyclase" evidence="1">
    <location>
        <begin position="24"/>
        <end position="147"/>
    </location>
</feature>
<dbReference type="InterPro" id="IPR029787">
    <property type="entry name" value="Nucleotide_cyclase"/>
</dbReference>
<proteinExistence type="predicted"/>
<dbReference type="GO" id="GO:0009190">
    <property type="term" value="P:cyclic nucleotide biosynthetic process"/>
    <property type="evidence" value="ECO:0007669"/>
    <property type="project" value="InterPro"/>
</dbReference>
<dbReference type="Gene3D" id="3.30.70.1230">
    <property type="entry name" value="Nucleotide cyclase"/>
    <property type="match status" value="1"/>
</dbReference>
<dbReference type="Pfam" id="PF00211">
    <property type="entry name" value="Guanylate_cyc"/>
    <property type="match status" value="1"/>
</dbReference>
<dbReference type="PROSITE" id="PS50125">
    <property type="entry name" value="GUANYLATE_CYCLASE_2"/>
    <property type="match status" value="1"/>
</dbReference>
<reference evidence="2 3" key="1">
    <citation type="submission" date="2018-02" db="EMBL/GenBank/DDBJ databases">
        <title>Complete genome of Nitrosopumilus cobalaminigenes HCA1.</title>
        <authorList>
            <person name="Qin W."/>
            <person name="Zheng Y."/>
            <person name="Stahl D.A."/>
        </authorList>
    </citation>
    <scope>NUCLEOTIDE SEQUENCE [LARGE SCALE GENOMIC DNA]</scope>
    <source>
        <strain evidence="2 3">HCA1</strain>
    </source>
</reference>
<evidence type="ECO:0000313" key="3">
    <source>
        <dbReference type="Proteomes" id="UP000509771"/>
    </source>
</evidence>
<dbReference type="AlphaFoldDB" id="A0A7D5M0C0"/>
<evidence type="ECO:0000313" key="2">
    <source>
        <dbReference type="EMBL" id="QLH02675.1"/>
    </source>
</evidence>
<dbReference type="EMBL" id="CP026993">
    <property type="protein sequence ID" value="QLH02675.1"/>
    <property type="molecule type" value="Genomic_DNA"/>
</dbReference>
<dbReference type="KEGG" id="ncl:C5F47_03415"/>
<accession>A0A7D5M0C0</accession>